<evidence type="ECO:0008006" key="3">
    <source>
        <dbReference type="Google" id="ProtNLM"/>
    </source>
</evidence>
<dbReference type="SUPFAM" id="SSF54427">
    <property type="entry name" value="NTF2-like"/>
    <property type="match status" value="1"/>
</dbReference>
<dbReference type="Proteomes" id="UP001454036">
    <property type="component" value="Unassembled WGS sequence"/>
</dbReference>
<keyword evidence="2" id="KW-1185">Reference proteome</keyword>
<evidence type="ECO:0000313" key="2">
    <source>
        <dbReference type="Proteomes" id="UP001454036"/>
    </source>
</evidence>
<organism evidence="1 2">
    <name type="scientific">Lithospermum erythrorhizon</name>
    <name type="common">Purple gromwell</name>
    <name type="synonym">Lithospermum officinale var. erythrorhizon</name>
    <dbReference type="NCBI Taxonomy" id="34254"/>
    <lineage>
        <taxon>Eukaryota</taxon>
        <taxon>Viridiplantae</taxon>
        <taxon>Streptophyta</taxon>
        <taxon>Embryophyta</taxon>
        <taxon>Tracheophyta</taxon>
        <taxon>Spermatophyta</taxon>
        <taxon>Magnoliopsida</taxon>
        <taxon>eudicotyledons</taxon>
        <taxon>Gunneridae</taxon>
        <taxon>Pentapetalae</taxon>
        <taxon>asterids</taxon>
        <taxon>lamiids</taxon>
        <taxon>Boraginales</taxon>
        <taxon>Boraginaceae</taxon>
        <taxon>Boraginoideae</taxon>
        <taxon>Lithospermeae</taxon>
        <taxon>Lithospermum</taxon>
    </lineage>
</organism>
<dbReference type="EMBL" id="BAABME010015048">
    <property type="protein sequence ID" value="GAA0139115.1"/>
    <property type="molecule type" value="Genomic_DNA"/>
</dbReference>
<dbReference type="PANTHER" id="PTHR31723">
    <property type="entry name" value="PATHOGENESIS-RELATED FAMILY PROTEIN"/>
    <property type="match status" value="1"/>
</dbReference>
<name>A0AAV3NM31_LITER</name>
<dbReference type="InterPro" id="IPR032710">
    <property type="entry name" value="NTF2-like_dom_sf"/>
</dbReference>
<gene>
    <name evidence="1" type="ORF">LIER_35032</name>
</gene>
<dbReference type="AlphaFoldDB" id="A0AAV3NM31"/>
<accession>A0AAV3NM31</accession>
<comment type="caution">
    <text evidence="1">The sequence shown here is derived from an EMBL/GenBank/DDBJ whole genome shotgun (WGS) entry which is preliminary data.</text>
</comment>
<protein>
    <recommendedName>
        <fullName evidence="3">Pathogen-related protein</fullName>
    </recommendedName>
</protein>
<evidence type="ECO:0000313" key="1">
    <source>
        <dbReference type="EMBL" id="GAA0139115.1"/>
    </source>
</evidence>
<dbReference type="InterPro" id="IPR053218">
    <property type="entry name" value="Pathogen-related_defense"/>
</dbReference>
<sequence length="244" mass="27780">MATDVKEAAIIESAADKYRSFLHDEAQEIQWRHGGAPTYDAVNKLFEEGRTKEWPKGSIEELVQNAIKSWEMELSHKTSIKDFKSINPEKFKLIVNGKEGLSAEETLKVGSYNALLKSSMPEEFKYYKAEEESFESSHDVFRSAFPRGFAWEVIAVYSGPPIVTFKFRHWGYFEGPYKDRAPTGEKAEFYGIGVMKVDESLRAEDVEGQHSPVRNLKRKLKQALALTSEKSQEKAQTSSCPLHM</sequence>
<dbReference type="Gene3D" id="3.10.450.50">
    <property type="match status" value="1"/>
</dbReference>
<proteinExistence type="predicted"/>
<dbReference type="PANTHER" id="PTHR31723:SF4">
    <property type="entry name" value="PATHOGENESIS-RELATED FAMILY PROTEIN"/>
    <property type="match status" value="1"/>
</dbReference>
<reference evidence="1 2" key="1">
    <citation type="submission" date="2024-01" db="EMBL/GenBank/DDBJ databases">
        <title>The complete chloroplast genome sequence of Lithospermum erythrorhizon: insights into the phylogenetic relationship among Boraginaceae species and the maternal lineages of purple gromwells.</title>
        <authorList>
            <person name="Okada T."/>
            <person name="Watanabe K."/>
        </authorList>
    </citation>
    <scope>NUCLEOTIDE SEQUENCE [LARGE SCALE GENOMIC DNA]</scope>
</reference>